<dbReference type="InterPro" id="IPR020568">
    <property type="entry name" value="Ribosomal_Su5_D2-typ_SF"/>
</dbReference>
<name>A0AAW8U229_9ENTE</name>
<dbReference type="Pfam" id="PF03764">
    <property type="entry name" value="EFG_IV"/>
    <property type="match status" value="1"/>
</dbReference>
<dbReference type="Gene3D" id="3.30.230.10">
    <property type="match status" value="1"/>
</dbReference>
<dbReference type="InterPro" id="IPR027417">
    <property type="entry name" value="P-loop_NTPase"/>
</dbReference>
<dbReference type="AlphaFoldDB" id="A0AAW8U229"/>
<dbReference type="InterPro" id="IPR005517">
    <property type="entry name" value="Transl_elong_EFG/EF2_IV"/>
</dbReference>
<dbReference type="EMBL" id="JARQBZ010000008">
    <property type="protein sequence ID" value="MDT2833578.1"/>
    <property type="molecule type" value="Genomic_DNA"/>
</dbReference>
<dbReference type="PRINTS" id="PR01037">
    <property type="entry name" value="TCRTETOQM"/>
</dbReference>
<dbReference type="RefSeq" id="WP_311985132.1">
    <property type="nucleotide sequence ID" value="NZ_JARQBZ010000008.1"/>
</dbReference>
<organism evidence="5 6">
    <name type="scientific">Vagococcus carniphilus</name>
    <dbReference type="NCBI Taxonomy" id="218144"/>
    <lineage>
        <taxon>Bacteria</taxon>
        <taxon>Bacillati</taxon>
        <taxon>Bacillota</taxon>
        <taxon>Bacilli</taxon>
        <taxon>Lactobacillales</taxon>
        <taxon>Enterococcaceae</taxon>
        <taxon>Vagococcus</taxon>
    </lineage>
</organism>
<dbReference type="InterPro" id="IPR031157">
    <property type="entry name" value="G_TR_CS"/>
</dbReference>
<dbReference type="Proteomes" id="UP001268577">
    <property type="component" value="Unassembled WGS sequence"/>
</dbReference>
<proteinExistence type="predicted"/>
<dbReference type="PROSITE" id="PS00301">
    <property type="entry name" value="G_TR_1"/>
    <property type="match status" value="1"/>
</dbReference>
<evidence type="ECO:0000256" key="2">
    <source>
        <dbReference type="ARBA" id="ARBA00022917"/>
    </source>
</evidence>
<dbReference type="Gene3D" id="3.40.50.300">
    <property type="entry name" value="P-loop containing nucleotide triphosphate hydrolases"/>
    <property type="match status" value="1"/>
</dbReference>
<evidence type="ECO:0000256" key="3">
    <source>
        <dbReference type="ARBA" id="ARBA00023134"/>
    </source>
</evidence>
<keyword evidence="1" id="KW-0547">Nucleotide-binding</keyword>
<dbReference type="SUPFAM" id="SSF54211">
    <property type="entry name" value="Ribosomal protein S5 domain 2-like"/>
    <property type="match status" value="1"/>
</dbReference>
<dbReference type="PROSITE" id="PS51722">
    <property type="entry name" value="G_TR_2"/>
    <property type="match status" value="1"/>
</dbReference>
<dbReference type="PANTHER" id="PTHR43261">
    <property type="entry name" value="TRANSLATION ELONGATION FACTOR G-RELATED"/>
    <property type="match status" value="1"/>
</dbReference>
<dbReference type="InterPro" id="IPR005225">
    <property type="entry name" value="Small_GTP-bd"/>
</dbReference>
<gene>
    <name evidence="5" type="ORF">P7H70_05875</name>
</gene>
<dbReference type="GO" id="GO:0032790">
    <property type="term" value="P:ribosome disassembly"/>
    <property type="evidence" value="ECO:0007669"/>
    <property type="project" value="TreeGrafter"/>
</dbReference>
<dbReference type="PANTHER" id="PTHR43261:SF1">
    <property type="entry name" value="RIBOSOME-RELEASING FACTOR 2, MITOCHONDRIAL"/>
    <property type="match status" value="1"/>
</dbReference>
<evidence type="ECO:0000313" key="6">
    <source>
        <dbReference type="Proteomes" id="UP001268577"/>
    </source>
</evidence>
<dbReference type="Pfam" id="PF00679">
    <property type="entry name" value="EFG_C"/>
    <property type="match status" value="1"/>
</dbReference>
<sequence length="616" mass="70009">MKKIINVGIVAHVDAGKTSLTEKLYSKTHTLYEAGSIKKANTVTDTLELEKERGITIKSASVSLEWKESKINLIDMPGHIEFFGEVIRGLNVIDVAVLVVSSVGELPTQTRRIFDTLKEAKIPTIFFINKTDVSTAQPDYIMSKIANKLTKNLIDLTQPKEEIVDKIIERDETLLERFIDGNKISEEEIQVAYNKGVLLGNIFPTIHGSAISGEGIEVLLDSLNQIELPSKEKELLAYLYKISFVNGQKQAFFKLIAGQINRYETYLLNGEDTIKMSRFFCLEDNQFVLSDTVHPNEIFMIPNEEQLKIGDWIGKRPPKEITLPKPTLKITFEIEQKERLILLDLLKEMTIEDPLLQMAIDPDTSEISVNIFGRVQKEYVEESLRRRYDFTTLSLSLPKVVYKEVVKEKGYGTIEVDEALNPYWATMALSIEANDDQGIRFNSLVTTGYLKQSFQHAIETSVKESIKTGLYDYELINATITLTDAEFFSPVSTPSEFRQLTPYALYKALLNAGTFIVEPVLEIYLITDKQYLGKAISELSKLEAAILQVNETNSEVEVKARLAQSDYLVFEEKLNDLFKGQAYLKEKVIDYQKVQNQELYQQGTVDRIKSLLIKEN</sequence>
<dbReference type="InterPro" id="IPR000795">
    <property type="entry name" value="T_Tr_GTP-bd_dom"/>
</dbReference>
<evidence type="ECO:0000259" key="4">
    <source>
        <dbReference type="PROSITE" id="PS51722"/>
    </source>
</evidence>
<dbReference type="Pfam" id="PF00009">
    <property type="entry name" value="GTP_EFTU"/>
    <property type="match status" value="1"/>
</dbReference>
<keyword evidence="3" id="KW-0342">GTP-binding</keyword>
<dbReference type="GO" id="GO:0003924">
    <property type="term" value="F:GTPase activity"/>
    <property type="evidence" value="ECO:0007669"/>
    <property type="project" value="InterPro"/>
</dbReference>
<dbReference type="InterPro" id="IPR014721">
    <property type="entry name" value="Ribsml_uS5_D2-typ_fold_subgr"/>
</dbReference>
<protein>
    <submittedName>
        <fullName evidence="5">GTP-binding protein</fullName>
    </submittedName>
</protein>
<dbReference type="PRINTS" id="PR00315">
    <property type="entry name" value="ELONGATNFCT"/>
</dbReference>
<dbReference type="SUPFAM" id="SSF52540">
    <property type="entry name" value="P-loop containing nucleoside triphosphate hydrolases"/>
    <property type="match status" value="1"/>
</dbReference>
<keyword evidence="2" id="KW-0648">Protein biosynthesis</keyword>
<evidence type="ECO:0000313" key="5">
    <source>
        <dbReference type="EMBL" id="MDT2833578.1"/>
    </source>
</evidence>
<evidence type="ECO:0000256" key="1">
    <source>
        <dbReference type="ARBA" id="ARBA00022741"/>
    </source>
</evidence>
<reference evidence="5" key="1">
    <citation type="submission" date="2023-03" db="EMBL/GenBank/DDBJ databases">
        <authorList>
            <person name="Shen W."/>
            <person name="Cai J."/>
        </authorList>
    </citation>
    <scope>NUCLEOTIDE SEQUENCE</scope>
    <source>
        <strain evidence="5">P96-3</strain>
    </source>
</reference>
<dbReference type="SUPFAM" id="SSF54980">
    <property type="entry name" value="EF-G C-terminal domain-like"/>
    <property type="match status" value="2"/>
</dbReference>
<accession>A0AAW8U229</accession>
<feature type="domain" description="Tr-type G" evidence="4">
    <location>
        <begin position="2"/>
        <end position="231"/>
    </location>
</feature>
<dbReference type="Gene3D" id="3.30.70.870">
    <property type="entry name" value="Elongation Factor G (Translational Gtpase), domain 3"/>
    <property type="match status" value="1"/>
</dbReference>
<dbReference type="InterPro" id="IPR035647">
    <property type="entry name" value="EFG_III/V"/>
</dbReference>
<dbReference type="GO" id="GO:0006412">
    <property type="term" value="P:translation"/>
    <property type="evidence" value="ECO:0007669"/>
    <property type="project" value="UniProtKB-KW"/>
</dbReference>
<dbReference type="InterPro" id="IPR000640">
    <property type="entry name" value="EFG_V-like"/>
</dbReference>
<comment type="caution">
    <text evidence="5">The sequence shown here is derived from an EMBL/GenBank/DDBJ whole genome shotgun (WGS) entry which is preliminary data.</text>
</comment>
<dbReference type="SMART" id="SM00889">
    <property type="entry name" value="EFG_IV"/>
    <property type="match status" value="1"/>
</dbReference>
<dbReference type="GO" id="GO:0005525">
    <property type="term" value="F:GTP binding"/>
    <property type="evidence" value="ECO:0007669"/>
    <property type="project" value="UniProtKB-KW"/>
</dbReference>
<dbReference type="Gene3D" id="3.30.70.240">
    <property type="match status" value="1"/>
</dbReference>
<dbReference type="NCBIfam" id="TIGR00231">
    <property type="entry name" value="small_GTP"/>
    <property type="match status" value="1"/>
</dbReference>